<keyword evidence="2" id="KW-0378">Hydrolase</keyword>
<feature type="non-terminal residue" evidence="2">
    <location>
        <position position="1"/>
    </location>
</feature>
<protein>
    <submittedName>
        <fullName evidence="2">Endonuclease I</fullName>
    </submittedName>
</protein>
<sequence>YKLSRQQAQLMQAWDKLYPVSEWECTRAKRIEKLQGNINPIMTTRCR</sequence>
<reference evidence="2 3" key="1">
    <citation type="submission" date="2018-01" db="EMBL/GenBank/DDBJ databases">
        <title>Whole genome sequencing of Histamine producing bacteria.</title>
        <authorList>
            <person name="Butler K."/>
        </authorList>
    </citation>
    <scope>NUCLEOTIDE SEQUENCE [LARGE SCALE GENOMIC DNA]</scope>
    <source>
        <strain evidence="2 3">NCIMB 13481</strain>
    </source>
</reference>
<dbReference type="Pfam" id="PF04231">
    <property type="entry name" value="Endonuclease_1"/>
    <property type="match status" value="1"/>
</dbReference>
<proteinExistence type="inferred from homology"/>
<evidence type="ECO:0000313" key="3">
    <source>
        <dbReference type="Proteomes" id="UP000241954"/>
    </source>
</evidence>
<comment type="similarity">
    <text evidence="1">Belongs to the EndA/NucM nuclease family.</text>
</comment>
<dbReference type="RefSeq" id="WP_181316293.1">
    <property type="nucleotide sequence ID" value="NZ_PYLW01000097.1"/>
</dbReference>
<dbReference type="Proteomes" id="UP000241954">
    <property type="component" value="Unassembled WGS sequence"/>
</dbReference>
<dbReference type="InterPro" id="IPR044925">
    <property type="entry name" value="His-Me_finger_sf"/>
</dbReference>
<dbReference type="AlphaFoldDB" id="A0A2T3M451"/>
<evidence type="ECO:0000313" key="2">
    <source>
        <dbReference type="EMBL" id="PSV86232.1"/>
    </source>
</evidence>
<organism evidence="2 3">
    <name type="scientific">Photobacterium iliopiscarium</name>
    <dbReference type="NCBI Taxonomy" id="56192"/>
    <lineage>
        <taxon>Bacteria</taxon>
        <taxon>Pseudomonadati</taxon>
        <taxon>Pseudomonadota</taxon>
        <taxon>Gammaproteobacteria</taxon>
        <taxon>Vibrionales</taxon>
        <taxon>Vibrionaceae</taxon>
        <taxon>Photobacterium</taxon>
    </lineage>
</organism>
<name>A0A2T3M451_9GAMM</name>
<dbReference type="InterPro" id="IPR007346">
    <property type="entry name" value="Endonuclease-I"/>
</dbReference>
<comment type="caution">
    <text evidence="2">The sequence shown here is derived from an EMBL/GenBank/DDBJ whole genome shotgun (WGS) entry which is preliminary data.</text>
</comment>
<evidence type="ECO:0000256" key="1">
    <source>
        <dbReference type="ARBA" id="ARBA00006429"/>
    </source>
</evidence>
<dbReference type="SUPFAM" id="SSF54060">
    <property type="entry name" value="His-Me finger endonucleases"/>
    <property type="match status" value="1"/>
</dbReference>
<dbReference type="GO" id="GO:0004519">
    <property type="term" value="F:endonuclease activity"/>
    <property type="evidence" value="ECO:0007669"/>
    <property type="project" value="UniProtKB-KW"/>
</dbReference>
<keyword evidence="2" id="KW-0255">Endonuclease</keyword>
<keyword evidence="2" id="KW-0540">Nuclease</keyword>
<dbReference type="EMBL" id="PYLW01000097">
    <property type="protein sequence ID" value="PSV86232.1"/>
    <property type="molecule type" value="Genomic_DNA"/>
</dbReference>
<gene>
    <name evidence="2" type="ORF">C9I88_20665</name>
</gene>
<accession>A0A2T3M451</accession>